<evidence type="ECO:0000313" key="1">
    <source>
        <dbReference type="Proteomes" id="UP000492821"/>
    </source>
</evidence>
<dbReference type="Proteomes" id="UP000492821">
    <property type="component" value="Unassembled WGS sequence"/>
</dbReference>
<protein>
    <submittedName>
        <fullName evidence="2">F-box domain-containing protein</fullName>
    </submittedName>
</protein>
<organism evidence="1 2">
    <name type="scientific">Panagrellus redivivus</name>
    <name type="common">Microworm</name>
    <dbReference type="NCBI Taxonomy" id="6233"/>
    <lineage>
        <taxon>Eukaryota</taxon>
        <taxon>Metazoa</taxon>
        <taxon>Ecdysozoa</taxon>
        <taxon>Nematoda</taxon>
        <taxon>Chromadorea</taxon>
        <taxon>Rhabditida</taxon>
        <taxon>Tylenchina</taxon>
        <taxon>Panagrolaimomorpha</taxon>
        <taxon>Panagrolaimoidea</taxon>
        <taxon>Panagrolaimidae</taxon>
        <taxon>Panagrellus</taxon>
    </lineage>
</organism>
<accession>A0A7E4W4D4</accession>
<name>A0A7E4W4D4_PANRE</name>
<dbReference type="AlphaFoldDB" id="A0A7E4W4D4"/>
<sequence>MPYPIAKLAYGLRCRLSELTTPAERYQLQIAAGSPYICPPKPQPAQPVHNVFSNGFTGVASASIKSKIPIYNLHNHNLQKDIVYCGKEFFVDNYSKKQTPDLSNVLVQPNAYLLVSHCRDTRPFIPPTNAANVWRVKMEHNRPLNLAPFLAAFPNIKNLVITDSHLSPTWLTELQQYKNNNLEELQVHFIDFIFEPFKFDDLLGFLEAQQNEKLELRLTWCDASAESFIDLNEAKVVVQNVFISCLNTSNIVISKFGCVHNCFERK</sequence>
<reference evidence="1" key="1">
    <citation type="journal article" date="2013" name="Genetics">
        <title>The draft genome and transcriptome of Panagrellus redivivus are shaped by the harsh demands of a free-living lifestyle.</title>
        <authorList>
            <person name="Srinivasan J."/>
            <person name="Dillman A.R."/>
            <person name="Macchietto M.G."/>
            <person name="Heikkinen L."/>
            <person name="Lakso M."/>
            <person name="Fracchia K.M."/>
            <person name="Antoshechkin I."/>
            <person name="Mortazavi A."/>
            <person name="Wong G."/>
            <person name="Sternberg P.W."/>
        </authorList>
    </citation>
    <scope>NUCLEOTIDE SEQUENCE [LARGE SCALE GENOMIC DNA]</scope>
    <source>
        <strain evidence="1">MT8872</strain>
    </source>
</reference>
<evidence type="ECO:0000313" key="2">
    <source>
        <dbReference type="WBParaSite" id="Pan_g6257.t1"/>
    </source>
</evidence>
<reference evidence="2" key="2">
    <citation type="submission" date="2020-10" db="UniProtKB">
        <authorList>
            <consortium name="WormBaseParasite"/>
        </authorList>
    </citation>
    <scope>IDENTIFICATION</scope>
</reference>
<dbReference type="WBParaSite" id="Pan_g6257.t1">
    <property type="protein sequence ID" value="Pan_g6257.t1"/>
    <property type="gene ID" value="Pan_g6257"/>
</dbReference>
<proteinExistence type="predicted"/>
<keyword evidence="1" id="KW-1185">Reference proteome</keyword>